<name>A0AAN6MDF6_9PEZI</name>
<dbReference type="EMBL" id="MU855858">
    <property type="protein sequence ID" value="KAK3898927.1"/>
    <property type="molecule type" value="Genomic_DNA"/>
</dbReference>
<keyword evidence="3" id="KW-1185">Reference proteome</keyword>
<gene>
    <name evidence="2" type="ORF">C8A05DRAFT_46875</name>
</gene>
<evidence type="ECO:0000313" key="2">
    <source>
        <dbReference type="EMBL" id="KAK3898927.1"/>
    </source>
</evidence>
<dbReference type="AlphaFoldDB" id="A0AAN6MDF6"/>
<proteinExistence type="predicted"/>
<feature type="compositionally biased region" description="Basic and acidic residues" evidence="1">
    <location>
        <begin position="309"/>
        <end position="318"/>
    </location>
</feature>
<protein>
    <submittedName>
        <fullName evidence="2">Uncharacterized protein</fullName>
    </submittedName>
</protein>
<dbReference type="Proteomes" id="UP001303889">
    <property type="component" value="Unassembled WGS sequence"/>
</dbReference>
<organism evidence="2 3">
    <name type="scientific">Staphylotrichum tortipilum</name>
    <dbReference type="NCBI Taxonomy" id="2831512"/>
    <lineage>
        <taxon>Eukaryota</taxon>
        <taxon>Fungi</taxon>
        <taxon>Dikarya</taxon>
        <taxon>Ascomycota</taxon>
        <taxon>Pezizomycotina</taxon>
        <taxon>Sordariomycetes</taxon>
        <taxon>Sordariomycetidae</taxon>
        <taxon>Sordariales</taxon>
        <taxon>Chaetomiaceae</taxon>
        <taxon>Staphylotrichum</taxon>
    </lineage>
</organism>
<evidence type="ECO:0000256" key="1">
    <source>
        <dbReference type="SAM" id="MobiDB-lite"/>
    </source>
</evidence>
<evidence type="ECO:0000313" key="3">
    <source>
        <dbReference type="Proteomes" id="UP001303889"/>
    </source>
</evidence>
<accession>A0AAN6MDF6</accession>
<reference evidence="2" key="1">
    <citation type="journal article" date="2023" name="Mol. Phylogenet. Evol.">
        <title>Genome-scale phylogeny and comparative genomics of the fungal order Sordariales.</title>
        <authorList>
            <person name="Hensen N."/>
            <person name="Bonometti L."/>
            <person name="Westerberg I."/>
            <person name="Brannstrom I.O."/>
            <person name="Guillou S."/>
            <person name="Cros-Aarteil S."/>
            <person name="Calhoun S."/>
            <person name="Haridas S."/>
            <person name="Kuo A."/>
            <person name="Mondo S."/>
            <person name="Pangilinan J."/>
            <person name="Riley R."/>
            <person name="LaButti K."/>
            <person name="Andreopoulos B."/>
            <person name="Lipzen A."/>
            <person name="Chen C."/>
            <person name="Yan M."/>
            <person name="Daum C."/>
            <person name="Ng V."/>
            <person name="Clum A."/>
            <person name="Steindorff A."/>
            <person name="Ohm R.A."/>
            <person name="Martin F."/>
            <person name="Silar P."/>
            <person name="Natvig D.O."/>
            <person name="Lalanne C."/>
            <person name="Gautier V."/>
            <person name="Ament-Velasquez S.L."/>
            <person name="Kruys A."/>
            <person name="Hutchinson M.I."/>
            <person name="Powell A.J."/>
            <person name="Barry K."/>
            <person name="Miller A.N."/>
            <person name="Grigoriev I.V."/>
            <person name="Debuchy R."/>
            <person name="Gladieux P."/>
            <person name="Hiltunen Thoren M."/>
            <person name="Johannesson H."/>
        </authorList>
    </citation>
    <scope>NUCLEOTIDE SEQUENCE</scope>
    <source>
        <strain evidence="2">CBS 103.79</strain>
    </source>
</reference>
<sequence length="318" mass="34696">MRRVVGARASLLWCGPSSHIGRWLSLWRQLRRLLGLPPTDQSAVLAGLMAALKAESEAALGTPIATVSVSAPWVAAWEEDFPVDSVVNDALAASGLAPWTLEASWPIYMGEVNAVLAANGLQHCRQRWCGVPAESVIWPNITYFISLTNDSLYTSFQPTECFFFSAWANRLTLIDTKYGLDNLGSATTPALFWDALRVFLDTRAADFAKTLSYGYAVTILTAGEAANHPDFLAVVREVARDISQGHRDGKGELRKHRAEVVVSDDPTYAAARGSAFWLRTRIDWSYCKGVDGEDGKDGEGDGETVSQDNSDRGGHTEL</sequence>
<feature type="region of interest" description="Disordered" evidence="1">
    <location>
        <begin position="292"/>
        <end position="318"/>
    </location>
</feature>
<reference evidence="2" key="2">
    <citation type="submission" date="2023-05" db="EMBL/GenBank/DDBJ databases">
        <authorList>
            <consortium name="Lawrence Berkeley National Laboratory"/>
            <person name="Steindorff A."/>
            <person name="Hensen N."/>
            <person name="Bonometti L."/>
            <person name="Westerberg I."/>
            <person name="Brannstrom I.O."/>
            <person name="Guillou S."/>
            <person name="Cros-Aarteil S."/>
            <person name="Calhoun S."/>
            <person name="Haridas S."/>
            <person name="Kuo A."/>
            <person name="Mondo S."/>
            <person name="Pangilinan J."/>
            <person name="Riley R."/>
            <person name="Labutti K."/>
            <person name="Andreopoulos B."/>
            <person name="Lipzen A."/>
            <person name="Chen C."/>
            <person name="Yanf M."/>
            <person name="Daum C."/>
            <person name="Ng V."/>
            <person name="Clum A."/>
            <person name="Ohm R."/>
            <person name="Martin F."/>
            <person name="Silar P."/>
            <person name="Natvig D."/>
            <person name="Lalanne C."/>
            <person name="Gautier V."/>
            <person name="Ament-Velasquez S.L."/>
            <person name="Kruys A."/>
            <person name="Hutchinson M.I."/>
            <person name="Powell A.J."/>
            <person name="Barry K."/>
            <person name="Miller A.N."/>
            <person name="Grigoriev I.V."/>
            <person name="Debuchy R."/>
            <person name="Gladieux P."/>
            <person name="Thoren M.H."/>
            <person name="Johannesson H."/>
        </authorList>
    </citation>
    <scope>NUCLEOTIDE SEQUENCE</scope>
    <source>
        <strain evidence="2">CBS 103.79</strain>
    </source>
</reference>
<comment type="caution">
    <text evidence="2">The sequence shown here is derived from an EMBL/GenBank/DDBJ whole genome shotgun (WGS) entry which is preliminary data.</text>
</comment>